<dbReference type="InterPro" id="IPR029045">
    <property type="entry name" value="ClpP/crotonase-like_dom_sf"/>
</dbReference>
<reference evidence="17" key="2">
    <citation type="journal article" date="2011" name="Nucleic Acids Res.">
        <title>Insights into the evolution of Archaea and eukaryotic protein modifier systems revealed by the genome of a novel archaeal group.</title>
        <authorList>
            <person name="Nunoura T."/>
            <person name="Takaki Y."/>
            <person name="Kakuta J."/>
            <person name="Nishi S."/>
            <person name="Sugahara J."/>
            <person name="Kazama H."/>
            <person name="Chee G."/>
            <person name="Hattori M."/>
            <person name="Kanai A."/>
            <person name="Atomi H."/>
            <person name="Takai K."/>
            <person name="Takami H."/>
        </authorList>
    </citation>
    <scope>NUCLEOTIDE SEQUENCE</scope>
</reference>
<evidence type="ECO:0000256" key="12">
    <source>
        <dbReference type="ARBA" id="ARBA00023235"/>
    </source>
</evidence>
<dbReference type="EMBL" id="AP011882">
    <property type="protein sequence ID" value="BAJ49086.1"/>
    <property type="molecule type" value="Genomic_DNA"/>
</dbReference>
<evidence type="ECO:0000256" key="11">
    <source>
        <dbReference type="ARBA" id="ARBA00023140"/>
    </source>
</evidence>
<comment type="subcellular location">
    <subcellularLocation>
        <location evidence="1">Peroxisome</location>
    </subcellularLocation>
</comment>
<keyword evidence="7" id="KW-0276">Fatty acid metabolism</keyword>
<dbReference type="Gene3D" id="3.40.50.720">
    <property type="entry name" value="NAD(P)-binding Rossmann-like Domain"/>
    <property type="match status" value="1"/>
</dbReference>
<evidence type="ECO:0000259" key="16">
    <source>
        <dbReference type="Pfam" id="PF02737"/>
    </source>
</evidence>
<dbReference type="GO" id="GO:0003857">
    <property type="term" value="F:(3S)-3-hydroxyacyl-CoA dehydrogenase (NAD+) activity"/>
    <property type="evidence" value="ECO:0007669"/>
    <property type="project" value="TreeGrafter"/>
</dbReference>
<accession>E6N9T0</accession>
<dbReference type="SUPFAM" id="SSF48179">
    <property type="entry name" value="6-phosphogluconate dehydrogenase C-terminal domain-like"/>
    <property type="match status" value="2"/>
</dbReference>
<keyword evidence="14" id="KW-0511">Multifunctional enzyme</keyword>
<evidence type="ECO:0000256" key="8">
    <source>
        <dbReference type="ARBA" id="ARBA00023002"/>
    </source>
</evidence>
<gene>
    <name evidence="17" type="ORF">HGMM_F32H09C25</name>
</gene>
<dbReference type="AlphaFoldDB" id="E6N9T0"/>
<dbReference type="EC" id="4.2.1.17" evidence="17"/>
<keyword evidence="13 17" id="KW-0456">Lyase</keyword>
<dbReference type="InterPro" id="IPR036291">
    <property type="entry name" value="NAD(P)-bd_dom_sf"/>
</dbReference>
<dbReference type="InterPro" id="IPR006180">
    <property type="entry name" value="3-OHacyl-CoA_DH_CS"/>
</dbReference>
<evidence type="ECO:0000256" key="3">
    <source>
        <dbReference type="ARBA" id="ARBA00005254"/>
    </source>
</evidence>
<proteinExistence type="inferred from homology"/>
<comment type="similarity">
    <text evidence="4">In the N-terminal section; belongs to the enoyl-CoA hydratase/isomerase family.</text>
</comment>
<dbReference type="PROSITE" id="PS00067">
    <property type="entry name" value="3HCDH"/>
    <property type="match status" value="1"/>
</dbReference>
<comment type="similarity">
    <text evidence="5">Belongs to the 3-hydroxyacyl-CoA dehydrogenase family.</text>
</comment>
<dbReference type="GO" id="GO:0016853">
    <property type="term" value="F:isomerase activity"/>
    <property type="evidence" value="ECO:0007669"/>
    <property type="project" value="UniProtKB-KW"/>
</dbReference>
<dbReference type="InterPro" id="IPR006108">
    <property type="entry name" value="3HC_DH_C"/>
</dbReference>
<dbReference type="InterPro" id="IPR008927">
    <property type="entry name" value="6-PGluconate_DH-like_C_sf"/>
</dbReference>
<comment type="subunit">
    <text evidence="6">Monomer.</text>
</comment>
<organism evidence="17">
    <name type="scientific">Caldiarchaeum subterraneum</name>
    <dbReference type="NCBI Taxonomy" id="311458"/>
    <lineage>
        <taxon>Archaea</taxon>
        <taxon>Nitrososphaerota</taxon>
        <taxon>Candidatus Caldarchaeales</taxon>
        <taxon>Candidatus Caldarchaeaceae</taxon>
        <taxon>Candidatus Caldarchaeum</taxon>
    </lineage>
</organism>
<evidence type="ECO:0000313" key="17">
    <source>
        <dbReference type="EMBL" id="BAJ49086.1"/>
    </source>
</evidence>
<evidence type="ECO:0000256" key="10">
    <source>
        <dbReference type="ARBA" id="ARBA00023098"/>
    </source>
</evidence>
<dbReference type="InterPro" id="IPR013328">
    <property type="entry name" value="6PGD_dom2"/>
</dbReference>
<dbReference type="InterPro" id="IPR006176">
    <property type="entry name" value="3-OHacyl-CoA_DH_NAD-bd"/>
</dbReference>
<dbReference type="SUPFAM" id="SSF52096">
    <property type="entry name" value="ClpP/crotonase"/>
    <property type="match status" value="1"/>
</dbReference>
<dbReference type="UniPathway" id="UPA00659"/>
<feature type="domain" description="3-hydroxyacyl-CoA dehydrogenase NAD binding" evidence="16">
    <location>
        <begin position="3"/>
        <end position="182"/>
    </location>
</feature>
<dbReference type="InterPro" id="IPR001753">
    <property type="entry name" value="Enoyl-CoA_hydra/iso"/>
</dbReference>
<comment type="pathway">
    <text evidence="2">Lipid metabolism; fatty acid beta-oxidation.</text>
</comment>
<dbReference type="FunFam" id="3.90.226.10:FF:000009">
    <property type="entry name" value="Carnitinyl-CoA dehydratase"/>
    <property type="match status" value="1"/>
</dbReference>
<dbReference type="CDD" id="cd06558">
    <property type="entry name" value="crotonase-like"/>
    <property type="match status" value="1"/>
</dbReference>
<keyword evidence="10" id="KW-0443">Lipid metabolism</keyword>
<keyword evidence="9" id="KW-0520">NAD</keyword>
<evidence type="ECO:0000256" key="6">
    <source>
        <dbReference type="ARBA" id="ARBA00011245"/>
    </source>
</evidence>
<dbReference type="GO" id="GO:0070403">
    <property type="term" value="F:NAD+ binding"/>
    <property type="evidence" value="ECO:0007669"/>
    <property type="project" value="InterPro"/>
</dbReference>
<dbReference type="Gene3D" id="3.90.226.10">
    <property type="entry name" value="2-enoyl-CoA Hydratase, Chain A, domain 1"/>
    <property type="match status" value="1"/>
</dbReference>
<reference evidence="17" key="1">
    <citation type="journal article" date="2005" name="Environ. Microbiol.">
        <title>Genetic and functional properties of uncultivated thermophilic crenarchaeotes from a subsurface gold mine as revealed by analysis of genome fragments.</title>
        <authorList>
            <person name="Nunoura T."/>
            <person name="Hirayama H."/>
            <person name="Takami H."/>
            <person name="Oida H."/>
            <person name="Nishi S."/>
            <person name="Shimamura S."/>
            <person name="Suzuki Y."/>
            <person name="Inagaki F."/>
            <person name="Takai K."/>
            <person name="Nealson K.H."/>
            <person name="Horikoshi K."/>
        </authorList>
    </citation>
    <scope>NUCLEOTIDE SEQUENCE</scope>
</reference>
<dbReference type="PANTHER" id="PTHR23309:SF49">
    <property type="entry name" value="PEROXISOMAL BIFUNCTIONAL ENZYME"/>
    <property type="match status" value="1"/>
</dbReference>
<dbReference type="SUPFAM" id="SSF51735">
    <property type="entry name" value="NAD(P)-binding Rossmann-fold domains"/>
    <property type="match status" value="1"/>
</dbReference>
<evidence type="ECO:0000256" key="9">
    <source>
        <dbReference type="ARBA" id="ARBA00023027"/>
    </source>
</evidence>
<evidence type="ECO:0000256" key="5">
    <source>
        <dbReference type="ARBA" id="ARBA00009463"/>
    </source>
</evidence>
<dbReference type="FunFam" id="1.10.12.10:FF:000001">
    <property type="entry name" value="Probable enoyl-CoA hydratase, mitochondrial"/>
    <property type="match status" value="1"/>
</dbReference>
<evidence type="ECO:0000256" key="2">
    <source>
        <dbReference type="ARBA" id="ARBA00005005"/>
    </source>
</evidence>
<dbReference type="GO" id="GO:0004300">
    <property type="term" value="F:enoyl-CoA hydratase activity"/>
    <property type="evidence" value="ECO:0007669"/>
    <property type="project" value="UniProtKB-EC"/>
</dbReference>
<evidence type="ECO:0000256" key="1">
    <source>
        <dbReference type="ARBA" id="ARBA00004275"/>
    </source>
</evidence>
<evidence type="ECO:0000256" key="7">
    <source>
        <dbReference type="ARBA" id="ARBA00022832"/>
    </source>
</evidence>
<feature type="domain" description="3-hydroxyacyl-CoA dehydrogenase C-terminal" evidence="15">
    <location>
        <begin position="303"/>
        <end position="392"/>
    </location>
</feature>
<dbReference type="PANTHER" id="PTHR23309">
    <property type="entry name" value="3-HYDROXYACYL-COA DEHYROGENASE"/>
    <property type="match status" value="1"/>
</dbReference>
<name>E6N9T0_CALS0</name>
<keyword evidence="8" id="KW-0560">Oxidoreductase</keyword>
<dbReference type="GO" id="GO:0006635">
    <property type="term" value="P:fatty acid beta-oxidation"/>
    <property type="evidence" value="ECO:0007669"/>
    <property type="project" value="UniProtKB-UniPathway"/>
</dbReference>
<evidence type="ECO:0000256" key="13">
    <source>
        <dbReference type="ARBA" id="ARBA00023239"/>
    </source>
</evidence>
<comment type="similarity">
    <text evidence="3">Belongs to the enoyl-CoA hydratase/isomerase family.</text>
</comment>
<keyword evidence="11" id="KW-0576">Peroxisome</keyword>
<feature type="domain" description="3-hydroxyacyl-CoA dehydrogenase C-terminal" evidence="15">
    <location>
        <begin position="185"/>
        <end position="280"/>
    </location>
</feature>
<evidence type="ECO:0000256" key="4">
    <source>
        <dbReference type="ARBA" id="ARBA00008750"/>
    </source>
</evidence>
<dbReference type="FunFam" id="3.40.50.720:FF:000009">
    <property type="entry name" value="Fatty oxidation complex, alpha subunit"/>
    <property type="match status" value="1"/>
</dbReference>
<evidence type="ECO:0000256" key="14">
    <source>
        <dbReference type="ARBA" id="ARBA00023268"/>
    </source>
</evidence>
<dbReference type="Gene3D" id="1.10.1040.10">
    <property type="entry name" value="N-(1-d-carboxylethyl)-l-norvaline Dehydrogenase, domain 2"/>
    <property type="match status" value="2"/>
</dbReference>
<sequence length="657" mass="71856">MKMVVVGAGVMGHGIAEVAALAGFDVVMVDVAEEFLVKGLEKIRWSLEKFVEKKRITKEAADAAFSRIRTSTNLAEAVVDTDLVIEAAPEDIKIKKNIFQVLSQNAPAHAILATNTSTLPITEIASATNRPEKVVGMHFFNPPPLMPLLEVIAGEKTSQETLAKAVEIGKKMGKTVVICRKDVPGFIVNRILTPLLNHSCQLVEDGVYTVAEIDSALRYRLGLPMGAFELADYTGIDVIVLASKSIKERDPNTPPVCSQFQRLYEKGNYGLKSGKGFYEYRGGVYERPSIPREAGEKVDLVELMAPAINSAAWIVRNGVASLDDVETGVKLGLGWPKGVFQYADELGLDKVAAALTKAAERYGDFYRPDPLIMELVNQGKLGVKTGAGFYTYAAAETGYTEILVERKPPVTKIILNRPHRLNTITPRMIEELMDALLKAWSDSETRVVVLRGAGERAFSAGADITAFTEIKTRQDAEKFLRAFQELMNIMESMPKAVIAAIDGYALGGGCELIQGCDIRIATDRSEFGQPEINLGLIPGAGGTQRLPRLIGVAKALELTLLGNRISAEEAYRIGLVNKVVKPENLEQEVQSLAEKLASQPPLAVRAAKQLIYMTREAPLSKGLAMERMFFADLLFTKDFMEGISAFFAKRKPEFKGE</sequence>
<protein>
    <submittedName>
        <fullName evidence="17">Enoyl-CoA hydratase</fullName>
        <ecNumber evidence="17">4.2.1.17</ecNumber>
    </submittedName>
</protein>
<dbReference type="Pfam" id="PF02737">
    <property type="entry name" value="3HCDH_N"/>
    <property type="match status" value="1"/>
</dbReference>
<dbReference type="Pfam" id="PF00378">
    <property type="entry name" value="ECH_1"/>
    <property type="match status" value="1"/>
</dbReference>
<dbReference type="Pfam" id="PF00725">
    <property type="entry name" value="3HCDH"/>
    <property type="match status" value="2"/>
</dbReference>
<keyword evidence="12" id="KW-0413">Isomerase</keyword>
<evidence type="ECO:0000259" key="15">
    <source>
        <dbReference type="Pfam" id="PF00725"/>
    </source>
</evidence>